<dbReference type="FunFam" id="3.30.710.10:FF:000035">
    <property type="entry name" value="Elongin C transcription elongation factor"/>
    <property type="match status" value="1"/>
</dbReference>
<evidence type="ECO:0000259" key="5">
    <source>
        <dbReference type="Pfam" id="PF03931"/>
    </source>
</evidence>
<organism evidence="6">
    <name type="scientific">Mantoniella antarctica</name>
    <dbReference type="NCBI Taxonomy" id="81844"/>
    <lineage>
        <taxon>Eukaryota</taxon>
        <taxon>Viridiplantae</taxon>
        <taxon>Chlorophyta</taxon>
        <taxon>Mamiellophyceae</taxon>
        <taxon>Mamiellales</taxon>
        <taxon>Mamiellaceae</taxon>
        <taxon>Mantoniella</taxon>
    </lineage>
</organism>
<dbReference type="PANTHER" id="PTHR20648">
    <property type="entry name" value="ELONGIN-C"/>
    <property type="match status" value="1"/>
</dbReference>
<dbReference type="EMBL" id="HBFC01032439">
    <property type="protein sequence ID" value="CAD8720017.1"/>
    <property type="molecule type" value="Transcribed_RNA"/>
</dbReference>
<feature type="domain" description="SKP1 component POZ" evidence="5">
    <location>
        <begin position="7"/>
        <end position="69"/>
    </location>
</feature>
<dbReference type="GO" id="GO:0005634">
    <property type="term" value="C:nucleus"/>
    <property type="evidence" value="ECO:0007669"/>
    <property type="project" value="UniProtKB-SubCell"/>
</dbReference>
<dbReference type="SUPFAM" id="SSF54695">
    <property type="entry name" value="POZ domain"/>
    <property type="match status" value="1"/>
</dbReference>
<comment type="subcellular location">
    <subcellularLocation>
        <location evidence="1">Nucleus</location>
    </subcellularLocation>
</comment>
<evidence type="ECO:0000256" key="3">
    <source>
        <dbReference type="ARBA" id="ARBA00021347"/>
    </source>
</evidence>
<dbReference type="InterPro" id="IPR016073">
    <property type="entry name" value="Skp1_comp_POZ"/>
</dbReference>
<dbReference type="Gene3D" id="3.30.710.10">
    <property type="entry name" value="Potassium Channel Kv1.1, Chain A"/>
    <property type="match status" value="1"/>
</dbReference>
<evidence type="ECO:0000313" key="6">
    <source>
        <dbReference type="EMBL" id="CAD8720017.1"/>
    </source>
</evidence>
<reference evidence="6" key="1">
    <citation type="submission" date="2021-01" db="EMBL/GenBank/DDBJ databases">
        <authorList>
            <person name="Corre E."/>
            <person name="Pelletier E."/>
            <person name="Niang G."/>
            <person name="Scheremetjew M."/>
            <person name="Finn R."/>
            <person name="Kale V."/>
            <person name="Holt S."/>
            <person name="Cochrane G."/>
            <person name="Meng A."/>
            <person name="Brown T."/>
            <person name="Cohen L."/>
        </authorList>
    </citation>
    <scope>NUCLEOTIDE SEQUENCE</scope>
    <source>
        <strain evidence="6">SL-175</strain>
    </source>
</reference>
<protein>
    <recommendedName>
        <fullName evidence="3">Elongin-C</fullName>
    </recommendedName>
</protein>
<keyword evidence="4" id="KW-0539">Nucleus</keyword>
<accession>A0A7S0XG21</accession>
<dbReference type="CDD" id="cd18321">
    <property type="entry name" value="BTB_POZ_EloC"/>
    <property type="match status" value="1"/>
</dbReference>
<dbReference type="SMART" id="SM00512">
    <property type="entry name" value="Skp1"/>
    <property type="match status" value="1"/>
</dbReference>
<dbReference type="InterPro" id="IPR001232">
    <property type="entry name" value="SKP1-like"/>
</dbReference>
<evidence type="ECO:0000256" key="2">
    <source>
        <dbReference type="ARBA" id="ARBA00009993"/>
    </source>
</evidence>
<evidence type="ECO:0000256" key="1">
    <source>
        <dbReference type="ARBA" id="ARBA00004123"/>
    </source>
</evidence>
<dbReference type="GO" id="GO:0006511">
    <property type="term" value="P:ubiquitin-dependent protein catabolic process"/>
    <property type="evidence" value="ECO:0007669"/>
    <property type="project" value="InterPro"/>
</dbReference>
<name>A0A7S0XG21_9CHLO</name>
<dbReference type="InterPro" id="IPR011333">
    <property type="entry name" value="SKP1/BTB/POZ_sf"/>
</dbReference>
<gene>
    <name evidence="6" type="ORF">MANT1106_LOCUS19229</name>
</gene>
<proteinExistence type="inferred from homology"/>
<comment type="similarity">
    <text evidence="2">Belongs to the SKP1 family.</text>
</comment>
<dbReference type="GO" id="GO:0009867">
    <property type="term" value="P:jasmonic acid mediated signaling pathway"/>
    <property type="evidence" value="ECO:0007669"/>
    <property type="project" value="UniProtKB-ARBA"/>
</dbReference>
<dbReference type="Pfam" id="PF03931">
    <property type="entry name" value="Skp1_POZ"/>
    <property type="match status" value="1"/>
</dbReference>
<evidence type="ECO:0000256" key="4">
    <source>
        <dbReference type="ARBA" id="ARBA00023242"/>
    </source>
</evidence>
<dbReference type="InterPro" id="IPR039948">
    <property type="entry name" value="ELC1"/>
</dbReference>
<sequence length="101" mass="11278">MGHKAKTVTLVSAEGFEYVVDYEAACVSNMIKNLMTSAGGFSELESNKIKFPEITGPILEKVCQYFYYKLRHTNSKDALPQFPLPPELALELLMAANFLDV</sequence>
<dbReference type="AlphaFoldDB" id="A0A7S0XG21"/>